<evidence type="ECO:0000313" key="2">
    <source>
        <dbReference type="Proteomes" id="UP001419268"/>
    </source>
</evidence>
<reference evidence="1 2" key="1">
    <citation type="submission" date="2024-01" db="EMBL/GenBank/DDBJ databases">
        <title>Genome assemblies of Stephania.</title>
        <authorList>
            <person name="Yang L."/>
        </authorList>
    </citation>
    <scope>NUCLEOTIDE SEQUENCE [LARGE SCALE GENOMIC DNA]</scope>
    <source>
        <strain evidence="1">JXDWG</strain>
        <tissue evidence="1">Leaf</tissue>
    </source>
</reference>
<accession>A0AAP0P0X6</accession>
<comment type="caution">
    <text evidence="1">The sequence shown here is derived from an EMBL/GenBank/DDBJ whole genome shotgun (WGS) entry which is preliminary data.</text>
</comment>
<name>A0AAP0P0X6_9MAGN</name>
<evidence type="ECO:0000313" key="1">
    <source>
        <dbReference type="EMBL" id="KAK9126069.1"/>
    </source>
</evidence>
<proteinExistence type="predicted"/>
<keyword evidence="2" id="KW-1185">Reference proteome</keyword>
<organism evidence="1 2">
    <name type="scientific">Stephania cephalantha</name>
    <dbReference type="NCBI Taxonomy" id="152367"/>
    <lineage>
        <taxon>Eukaryota</taxon>
        <taxon>Viridiplantae</taxon>
        <taxon>Streptophyta</taxon>
        <taxon>Embryophyta</taxon>
        <taxon>Tracheophyta</taxon>
        <taxon>Spermatophyta</taxon>
        <taxon>Magnoliopsida</taxon>
        <taxon>Ranunculales</taxon>
        <taxon>Menispermaceae</taxon>
        <taxon>Menispermoideae</taxon>
        <taxon>Cissampelideae</taxon>
        <taxon>Stephania</taxon>
    </lineage>
</organism>
<sequence>MDEEEWQAERVVYSFNQAPLAKETRADNETRAANGMFDQEIEVICRLFDSDSTEAADEDMVEPQTANAEGTKTIDDINSIQTPIEFDEANTLDITQLAVDIAFMNSRGIMTLAKFMEQRHVDEDGYGTSVLKLHYGGFGLRGIGGCLKWVTGQRYEILLKGQWPPICWVIGTSSMSHSMISMGNGQDYCEKAIVVQVLIWDS</sequence>
<dbReference type="EMBL" id="JBBNAG010000006">
    <property type="protein sequence ID" value="KAK9126069.1"/>
    <property type="molecule type" value="Genomic_DNA"/>
</dbReference>
<dbReference type="Proteomes" id="UP001419268">
    <property type="component" value="Unassembled WGS sequence"/>
</dbReference>
<protein>
    <submittedName>
        <fullName evidence="1">Uncharacterized protein</fullName>
    </submittedName>
</protein>
<gene>
    <name evidence="1" type="ORF">Scep_014915</name>
</gene>
<dbReference type="AlphaFoldDB" id="A0AAP0P0X6"/>